<evidence type="ECO:0000259" key="8">
    <source>
        <dbReference type="PROSITE" id="PS50885"/>
    </source>
</evidence>
<dbReference type="SUPFAM" id="SSF158472">
    <property type="entry name" value="HAMP domain-like"/>
    <property type="match status" value="1"/>
</dbReference>
<keyword evidence="6" id="KW-0902">Two-component regulatory system</keyword>
<proteinExistence type="predicted"/>
<reference evidence="9" key="2">
    <citation type="submission" date="2022-10" db="EMBL/GenBank/DDBJ databases">
        <authorList>
            <person name="Trinh H.N."/>
        </authorList>
    </citation>
    <scope>NUCLEOTIDE SEQUENCE</scope>
    <source>
        <strain evidence="9">RN2-1</strain>
    </source>
</reference>
<sequence length="291" mass="31912">MGLKAKFNLVMLVALLIGLSIAAALSYRALHENAQREVLQEAAIITAAASAIRDYTSKEIEPLLTEQSKTRFLPHTVPSWAAQTNLRTLQRQFRDYTYKEAALNPTNPADRATDWETDIISAFKRDPSLKQFVSMRDSPVGPILSTSTPIRITDPACLTCHSTPAAAPPSMIDLYGSANGFGWQLNDVIGAQIVSVPTHVAFDRANEAFRISLLGLAIAFLVTILLLNLLLHFVIVKPVRRISTIAREVSLGNMSGAEVQVKGRDEIASLAESFNRMRRSLANAMKLLEGQ</sequence>
<keyword evidence="5" id="KW-0418">Kinase</keyword>
<evidence type="ECO:0000256" key="1">
    <source>
        <dbReference type="ARBA" id="ARBA00000085"/>
    </source>
</evidence>
<keyword evidence="10" id="KW-1185">Reference proteome</keyword>
<keyword evidence="7" id="KW-1133">Transmembrane helix</keyword>
<evidence type="ECO:0000313" key="10">
    <source>
        <dbReference type="Proteomes" id="UP001165679"/>
    </source>
</evidence>
<keyword evidence="7" id="KW-0812">Transmembrane</keyword>
<dbReference type="PANTHER" id="PTHR45436">
    <property type="entry name" value="SENSOR HISTIDINE KINASE YKOH"/>
    <property type="match status" value="1"/>
</dbReference>
<evidence type="ECO:0000256" key="6">
    <source>
        <dbReference type="ARBA" id="ARBA00023012"/>
    </source>
</evidence>
<dbReference type="RefSeq" id="WP_264714394.1">
    <property type="nucleotide sequence ID" value="NZ_JAPDNT010000010.1"/>
</dbReference>
<evidence type="ECO:0000256" key="2">
    <source>
        <dbReference type="ARBA" id="ARBA00012438"/>
    </source>
</evidence>
<keyword evidence="3" id="KW-0597">Phosphoprotein</keyword>
<dbReference type="GO" id="GO:0000160">
    <property type="term" value="P:phosphorelay signal transduction system"/>
    <property type="evidence" value="ECO:0007669"/>
    <property type="project" value="UniProtKB-KW"/>
</dbReference>
<dbReference type="Gene3D" id="6.10.340.10">
    <property type="match status" value="1"/>
</dbReference>
<dbReference type="InterPro" id="IPR021796">
    <property type="entry name" value="Tll0287-like_dom"/>
</dbReference>
<accession>A0AA41YNK9</accession>
<keyword evidence="7" id="KW-0472">Membrane</keyword>
<dbReference type="GO" id="GO:0005886">
    <property type="term" value="C:plasma membrane"/>
    <property type="evidence" value="ECO:0007669"/>
    <property type="project" value="TreeGrafter"/>
</dbReference>
<dbReference type="Proteomes" id="UP001165679">
    <property type="component" value="Unassembled WGS sequence"/>
</dbReference>
<dbReference type="EMBL" id="JAPDNT010000010">
    <property type="protein sequence ID" value="MCW3475672.1"/>
    <property type="molecule type" value="Genomic_DNA"/>
</dbReference>
<comment type="catalytic activity">
    <reaction evidence="1">
        <text>ATP + protein L-histidine = ADP + protein N-phospho-L-histidine.</text>
        <dbReference type="EC" id="2.7.13.3"/>
    </reaction>
</comment>
<feature type="domain" description="HAMP" evidence="8">
    <location>
        <begin position="233"/>
        <end position="286"/>
    </location>
</feature>
<evidence type="ECO:0000313" key="9">
    <source>
        <dbReference type="EMBL" id="MCW3475672.1"/>
    </source>
</evidence>
<keyword evidence="4" id="KW-0808">Transferase</keyword>
<evidence type="ECO:0000256" key="7">
    <source>
        <dbReference type="SAM" id="Phobius"/>
    </source>
</evidence>
<dbReference type="Pfam" id="PF00672">
    <property type="entry name" value="HAMP"/>
    <property type="match status" value="1"/>
</dbReference>
<dbReference type="Pfam" id="PF11845">
    <property type="entry name" value="Tll0287-like"/>
    <property type="match status" value="1"/>
</dbReference>
<dbReference type="InterPro" id="IPR003660">
    <property type="entry name" value="HAMP_dom"/>
</dbReference>
<protein>
    <recommendedName>
        <fullName evidence="2">histidine kinase</fullName>
        <ecNumber evidence="2">2.7.13.3</ecNumber>
    </recommendedName>
</protein>
<reference evidence="9" key="1">
    <citation type="submission" date="2022-09" db="EMBL/GenBank/DDBJ databases">
        <title>Rhodovastum sp. nov. RN2-1 isolated from soil in Seongnam, South Korea.</title>
        <authorList>
            <person name="Le N.T."/>
        </authorList>
    </citation>
    <scope>NUCLEOTIDE SEQUENCE</scope>
    <source>
        <strain evidence="9">RN2-1</strain>
    </source>
</reference>
<name>A0AA41YNK9_9PROT</name>
<dbReference type="InterPro" id="IPR050428">
    <property type="entry name" value="TCS_sensor_his_kinase"/>
</dbReference>
<evidence type="ECO:0000256" key="5">
    <source>
        <dbReference type="ARBA" id="ARBA00022777"/>
    </source>
</evidence>
<comment type="caution">
    <text evidence="9">The sequence shown here is derived from an EMBL/GenBank/DDBJ whole genome shotgun (WGS) entry which is preliminary data.</text>
</comment>
<dbReference type="AlphaFoldDB" id="A0AA41YNK9"/>
<gene>
    <name evidence="9" type="ORF">OL599_13890</name>
</gene>
<dbReference type="PROSITE" id="PS50885">
    <property type="entry name" value="HAMP"/>
    <property type="match status" value="1"/>
</dbReference>
<dbReference type="GO" id="GO:0004673">
    <property type="term" value="F:protein histidine kinase activity"/>
    <property type="evidence" value="ECO:0007669"/>
    <property type="project" value="UniProtKB-EC"/>
</dbReference>
<dbReference type="EC" id="2.7.13.3" evidence="2"/>
<dbReference type="PANTHER" id="PTHR45436:SF5">
    <property type="entry name" value="SENSOR HISTIDINE KINASE TRCS"/>
    <property type="match status" value="1"/>
</dbReference>
<evidence type="ECO:0000256" key="3">
    <source>
        <dbReference type="ARBA" id="ARBA00022553"/>
    </source>
</evidence>
<dbReference type="CDD" id="cd06225">
    <property type="entry name" value="HAMP"/>
    <property type="match status" value="1"/>
</dbReference>
<evidence type="ECO:0000256" key="4">
    <source>
        <dbReference type="ARBA" id="ARBA00022679"/>
    </source>
</evidence>
<feature type="transmembrane region" description="Helical" evidence="7">
    <location>
        <begin position="213"/>
        <end position="235"/>
    </location>
</feature>
<dbReference type="SMART" id="SM00304">
    <property type="entry name" value="HAMP"/>
    <property type="match status" value="1"/>
</dbReference>
<organism evidence="9 10">
    <name type="scientific">Limobrevibacterium gyesilva</name>
    <dbReference type="NCBI Taxonomy" id="2991712"/>
    <lineage>
        <taxon>Bacteria</taxon>
        <taxon>Pseudomonadati</taxon>
        <taxon>Pseudomonadota</taxon>
        <taxon>Alphaproteobacteria</taxon>
        <taxon>Acetobacterales</taxon>
        <taxon>Acetobacteraceae</taxon>
        <taxon>Limobrevibacterium</taxon>
    </lineage>
</organism>